<reference evidence="8 9" key="1">
    <citation type="submission" date="2019-02" db="EMBL/GenBank/DDBJ databases">
        <title>Deep-cultivation of Planctomycetes and their phenomic and genomic characterization uncovers novel biology.</title>
        <authorList>
            <person name="Wiegand S."/>
            <person name="Jogler M."/>
            <person name="Boedeker C."/>
            <person name="Pinto D."/>
            <person name="Vollmers J."/>
            <person name="Rivas-Marin E."/>
            <person name="Kohn T."/>
            <person name="Peeters S.H."/>
            <person name="Heuer A."/>
            <person name="Rast P."/>
            <person name="Oberbeckmann S."/>
            <person name="Bunk B."/>
            <person name="Jeske O."/>
            <person name="Meyerdierks A."/>
            <person name="Storesund J.E."/>
            <person name="Kallscheuer N."/>
            <person name="Luecker S."/>
            <person name="Lage O.M."/>
            <person name="Pohl T."/>
            <person name="Merkel B.J."/>
            <person name="Hornburger P."/>
            <person name="Mueller R.-W."/>
            <person name="Bruemmer F."/>
            <person name="Labrenz M."/>
            <person name="Spormann A.M."/>
            <person name="Op Den Camp H."/>
            <person name="Overmann J."/>
            <person name="Amann R."/>
            <person name="Jetten M.S.M."/>
            <person name="Mascher T."/>
            <person name="Medema M.H."/>
            <person name="Devos D.P."/>
            <person name="Kaster A.-K."/>
            <person name="Ovreas L."/>
            <person name="Rohde M."/>
            <person name="Galperin M.Y."/>
            <person name="Jogler C."/>
        </authorList>
    </citation>
    <scope>NUCLEOTIDE SEQUENCE [LARGE SCALE GENOMIC DNA]</scope>
    <source>
        <strain evidence="8 9">V7</strain>
    </source>
</reference>
<evidence type="ECO:0000256" key="1">
    <source>
        <dbReference type="ARBA" id="ARBA00009998"/>
    </source>
</evidence>
<dbReference type="InterPro" id="IPR037004">
    <property type="entry name" value="Exonuc_VII_ssu_sf"/>
</dbReference>
<comment type="function">
    <text evidence="6">Bidirectionally degrades single-stranded DNA into large acid-insoluble oligonucleotides, which are then degraded further into small acid-soluble oligonucleotides.</text>
</comment>
<comment type="similarity">
    <text evidence="1 6">Belongs to the XseB family.</text>
</comment>
<comment type="subunit">
    <text evidence="6">Heterooligomer composed of large and small subunits.</text>
</comment>
<feature type="region of interest" description="Disordered" evidence="7">
    <location>
        <begin position="89"/>
        <end position="146"/>
    </location>
</feature>
<accession>A0A5C6FZY2</accession>
<sequence length="146" mass="15749">MAKKKSTRTRTSAAASDPAESDNDAPKFVFEESVEKIETVVDQLESGDLDLGESLKQYEQAVKELKRCHDYLNRAEQQVRLLAGIDSEGQPITTDFDDASGDDLLQKQSARGSRRGAKKRTAGGDGPSDDDVSADSDDDGGAGHLF</sequence>
<dbReference type="EC" id="3.1.11.6" evidence="6"/>
<keyword evidence="2 6" id="KW-0963">Cytoplasm</keyword>
<dbReference type="GO" id="GO:0005829">
    <property type="term" value="C:cytosol"/>
    <property type="evidence" value="ECO:0007669"/>
    <property type="project" value="TreeGrafter"/>
</dbReference>
<dbReference type="Gene3D" id="1.10.287.1040">
    <property type="entry name" value="Exonuclease VII, small subunit"/>
    <property type="match status" value="1"/>
</dbReference>
<organism evidence="8 9">
    <name type="scientific">Crateriforma conspicua</name>
    <dbReference type="NCBI Taxonomy" id="2527996"/>
    <lineage>
        <taxon>Bacteria</taxon>
        <taxon>Pseudomonadati</taxon>
        <taxon>Planctomycetota</taxon>
        <taxon>Planctomycetia</taxon>
        <taxon>Planctomycetales</taxon>
        <taxon>Planctomycetaceae</taxon>
        <taxon>Crateriforma</taxon>
    </lineage>
</organism>
<keyword evidence="5 6" id="KW-0269">Exonuclease</keyword>
<dbReference type="NCBIfam" id="TIGR01280">
    <property type="entry name" value="xseB"/>
    <property type="match status" value="1"/>
</dbReference>
<dbReference type="InterPro" id="IPR003761">
    <property type="entry name" value="Exonuc_VII_S"/>
</dbReference>
<evidence type="ECO:0000256" key="2">
    <source>
        <dbReference type="ARBA" id="ARBA00022490"/>
    </source>
</evidence>
<comment type="catalytic activity">
    <reaction evidence="6">
        <text>Exonucleolytic cleavage in either 5'- to 3'- or 3'- to 5'-direction to yield nucleoside 5'-phosphates.</text>
        <dbReference type="EC" id="3.1.11.6"/>
    </reaction>
</comment>
<dbReference type="GO" id="GO:0008855">
    <property type="term" value="F:exodeoxyribonuclease VII activity"/>
    <property type="evidence" value="ECO:0007669"/>
    <property type="project" value="UniProtKB-UniRule"/>
</dbReference>
<evidence type="ECO:0000256" key="7">
    <source>
        <dbReference type="SAM" id="MobiDB-lite"/>
    </source>
</evidence>
<keyword evidence="4 6" id="KW-0378">Hydrolase</keyword>
<evidence type="ECO:0000313" key="9">
    <source>
        <dbReference type="Proteomes" id="UP000316476"/>
    </source>
</evidence>
<dbReference type="GO" id="GO:0009318">
    <property type="term" value="C:exodeoxyribonuclease VII complex"/>
    <property type="evidence" value="ECO:0007669"/>
    <property type="project" value="UniProtKB-UniRule"/>
</dbReference>
<dbReference type="HAMAP" id="MF_00337">
    <property type="entry name" value="Exonuc_7_S"/>
    <property type="match status" value="1"/>
</dbReference>
<dbReference type="PANTHER" id="PTHR34137">
    <property type="entry name" value="EXODEOXYRIBONUCLEASE 7 SMALL SUBUNIT"/>
    <property type="match status" value="1"/>
</dbReference>
<dbReference type="PANTHER" id="PTHR34137:SF1">
    <property type="entry name" value="EXODEOXYRIBONUCLEASE 7 SMALL SUBUNIT"/>
    <property type="match status" value="1"/>
</dbReference>
<evidence type="ECO:0000313" key="8">
    <source>
        <dbReference type="EMBL" id="TWU66928.1"/>
    </source>
</evidence>
<evidence type="ECO:0000256" key="5">
    <source>
        <dbReference type="ARBA" id="ARBA00022839"/>
    </source>
</evidence>
<keyword evidence="3 6" id="KW-0540">Nuclease</keyword>
<comment type="subcellular location">
    <subcellularLocation>
        <location evidence="6">Cytoplasm</location>
    </subcellularLocation>
</comment>
<comment type="caution">
    <text evidence="8">The sequence shown here is derived from an EMBL/GenBank/DDBJ whole genome shotgun (WGS) entry which is preliminary data.</text>
</comment>
<dbReference type="RefSeq" id="WP_146413452.1">
    <property type="nucleotide sequence ID" value="NZ_SJPZ01000001.1"/>
</dbReference>
<evidence type="ECO:0000256" key="3">
    <source>
        <dbReference type="ARBA" id="ARBA00022722"/>
    </source>
</evidence>
<dbReference type="GO" id="GO:0006308">
    <property type="term" value="P:DNA catabolic process"/>
    <property type="evidence" value="ECO:0007669"/>
    <property type="project" value="UniProtKB-UniRule"/>
</dbReference>
<feature type="compositionally biased region" description="Acidic residues" evidence="7">
    <location>
        <begin position="127"/>
        <end position="140"/>
    </location>
</feature>
<dbReference type="Proteomes" id="UP000316476">
    <property type="component" value="Unassembled WGS sequence"/>
</dbReference>
<proteinExistence type="inferred from homology"/>
<feature type="compositionally biased region" description="Basic residues" evidence="7">
    <location>
        <begin position="112"/>
        <end position="121"/>
    </location>
</feature>
<dbReference type="AlphaFoldDB" id="A0A5C6FZY2"/>
<evidence type="ECO:0000256" key="6">
    <source>
        <dbReference type="HAMAP-Rule" id="MF_00337"/>
    </source>
</evidence>
<evidence type="ECO:0000256" key="4">
    <source>
        <dbReference type="ARBA" id="ARBA00022801"/>
    </source>
</evidence>
<feature type="region of interest" description="Disordered" evidence="7">
    <location>
        <begin position="1"/>
        <end position="25"/>
    </location>
</feature>
<gene>
    <name evidence="6 8" type="primary">xseB</name>
    <name evidence="8" type="ORF">V7x_25000</name>
</gene>
<protein>
    <recommendedName>
        <fullName evidence="6">Exodeoxyribonuclease 7 small subunit</fullName>
        <ecNumber evidence="6">3.1.11.6</ecNumber>
    </recommendedName>
    <alternativeName>
        <fullName evidence="6">Exodeoxyribonuclease VII small subunit</fullName>
        <shortName evidence="6">Exonuclease VII small subunit</shortName>
    </alternativeName>
</protein>
<dbReference type="Pfam" id="PF02609">
    <property type="entry name" value="Exonuc_VII_S"/>
    <property type="match status" value="1"/>
</dbReference>
<dbReference type="EMBL" id="SJPZ01000001">
    <property type="protein sequence ID" value="TWU66928.1"/>
    <property type="molecule type" value="Genomic_DNA"/>
</dbReference>
<dbReference type="SUPFAM" id="SSF116842">
    <property type="entry name" value="XseB-like"/>
    <property type="match status" value="1"/>
</dbReference>
<dbReference type="OrthoDB" id="284990at2"/>
<name>A0A5C6FZY2_9PLAN</name>